<dbReference type="InterPro" id="IPR009057">
    <property type="entry name" value="Homeodomain-like_sf"/>
</dbReference>
<feature type="domain" description="PucR C-terminal helix-turn-helix" evidence="1">
    <location>
        <begin position="436"/>
        <end position="491"/>
    </location>
</feature>
<dbReference type="InterPro" id="IPR025736">
    <property type="entry name" value="PucR_C-HTH_dom"/>
</dbReference>
<dbReference type="PANTHER" id="PTHR33744">
    <property type="entry name" value="CARBOHYDRATE DIACID REGULATOR"/>
    <property type="match status" value="1"/>
</dbReference>
<dbReference type="Pfam" id="PF13556">
    <property type="entry name" value="HTH_30"/>
    <property type="match status" value="1"/>
</dbReference>
<comment type="caution">
    <text evidence="2">The sequence shown here is derived from an EMBL/GenBank/DDBJ whole genome shotgun (WGS) entry which is preliminary data.</text>
</comment>
<dbReference type="Gene3D" id="1.10.10.2840">
    <property type="entry name" value="PucR C-terminal helix-turn-helix domain"/>
    <property type="match status" value="1"/>
</dbReference>
<dbReference type="EMBL" id="VSSQ01008978">
    <property type="protein sequence ID" value="MPM40380.1"/>
    <property type="molecule type" value="Genomic_DNA"/>
</dbReference>
<dbReference type="AlphaFoldDB" id="A0A644ZHN4"/>
<dbReference type="InterPro" id="IPR042070">
    <property type="entry name" value="PucR_C-HTH_sf"/>
</dbReference>
<proteinExistence type="predicted"/>
<sequence length="500" mass="57250">MQHIAKALKVEYLPASSFPPDILLVGFSEQLPSSVESNALLIVRLSCLLAGPKPAAELSFACIPDRPLRPDELAALGCHLLLFPPSHDEARVFNSIQDLLDEELRFTENQIRLEEAIIQGQNPQQFIDLCADILGNAVVFAGKNTRLIARSQMYQGNGILWEEHGKLGRFSEDTIQSNRYQKMQKKLYNATSPVFLRKMISNYTTITGKVEIDNFQVGYFSVLDNEKPLEKADKKIVTVICSLLTHYLKSNSFHGNEEILRKKRKMELLLDENETHGWLDFGSEIADLRLEKGYRIMSIRLDIGKKSVGPLLTWIMKLLPDRPLTEYNNHIVLILNDLDGLEADRLDGFLAEHHLQAGISDRTDCVEKFRDCYKQSLKAIDLGRLLARTENRFFYNDYAVYHLWQILSEYTDLMLYCHPAVPFLTNYDKEHQTEFARTLRVFLINNGNMSSTAAQLSIHRASLLYRFEKLQELFKLDLEDAGLRAYLLASFQMLQIVPST</sequence>
<dbReference type="InterPro" id="IPR051448">
    <property type="entry name" value="CdaR-like_regulators"/>
</dbReference>
<organism evidence="2">
    <name type="scientific">bioreactor metagenome</name>
    <dbReference type="NCBI Taxonomy" id="1076179"/>
    <lineage>
        <taxon>unclassified sequences</taxon>
        <taxon>metagenomes</taxon>
        <taxon>ecological metagenomes</taxon>
    </lineage>
</organism>
<dbReference type="PANTHER" id="PTHR33744:SF1">
    <property type="entry name" value="DNA-BINDING TRANSCRIPTIONAL ACTIVATOR ADER"/>
    <property type="match status" value="1"/>
</dbReference>
<evidence type="ECO:0000259" key="1">
    <source>
        <dbReference type="Pfam" id="PF13556"/>
    </source>
</evidence>
<gene>
    <name evidence="2" type="ORF">SDC9_87020</name>
</gene>
<evidence type="ECO:0000313" key="2">
    <source>
        <dbReference type="EMBL" id="MPM40380.1"/>
    </source>
</evidence>
<reference evidence="2" key="1">
    <citation type="submission" date="2019-08" db="EMBL/GenBank/DDBJ databases">
        <authorList>
            <person name="Kucharzyk K."/>
            <person name="Murdoch R.W."/>
            <person name="Higgins S."/>
            <person name="Loffler F."/>
        </authorList>
    </citation>
    <scope>NUCLEOTIDE SEQUENCE</scope>
</reference>
<protein>
    <recommendedName>
        <fullName evidence="1">PucR C-terminal helix-turn-helix domain-containing protein</fullName>
    </recommendedName>
</protein>
<name>A0A644ZHN4_9ZZZZ</name>
<accession>A0A644ZHN4</accession>
<dbReference type="SUPFAM" id="SSF46689">
    <property type="entry name" value="Homeodomain-like"/>
    <property type="match status" value="1"/>
</dbReference>